<gene>
    <name evidence="2" type="ORF">UFOPK2579_01921</name>
</gene>
<feature type="region of interest" description="Disordered" evidence="1">
    <location>
        <begin position="38"/>
        <end position="106"/>
    </location>
</feature>
<sequence length="252" mass="27040">MAHGGHLHTGAHVDALLAEHPGQQLARLRLLRAEEPLPQLQQRHRGAEAGEGLRQLGADRSATDDHEARGRLGDVHDLPVGPVRRARQPVDRRRRGGRAGVEDHSASGLELHHAVVGRDAHSPGPVQAAVTAHQPHARLLERACVRDVVPVVVGLADPRGRRPQVGAHRHLAREPVGRSSLGERIGGADQQLGGRAAPERALAAHEARLDADHAQPGLGQLARGMLTAGAQPEDHHVDLLRRTHGDTFAEAW</sequence>
<feature type="compositionally biased region" description="Basic residues" evidence="1">
    <location>
        <begin position="84"/>
        <end position="97"/>
    </location>
</feature>
<proteinExistence type="predicted"/>
<accession>A0A6J6R8Q0</accession>
<reference evidence="2" key="1">
    <citation type="submission" date="2020-05" db="EMBL/GenBank/DDBJ databases">
        <authorList>
            <person name="Chiriac C."/>
            <person name="Salcher M."/>
            <person name="Ghai R."/>
            <person name="Kavagutti S V."/>
        </authorList>
    </citation>
    <scope>NUCLEOTIDE SEQUENCE</scope>
</reference>
<feature type="compositionally biased region" description="Basic and acidic residues" evidence="1">
    <location>
        <begin position="61"/>
        <end position="77"/>
    </location>
</feature>
<dbReference type="AlphaFoldDB" id="A0A6J6R8Q0"/>
<organism evidence="2">
    <name type="scientific">freshwater metagenome</name>
    <dbReference type="NCBI Taxonomy" id="449393"/>
    <lineage>
        <taxon>unclassified sequences</taxon>
        <taxon>metagenomes</taxon>
        <taxon>ecological metagenomes</taxon>
    </lineage>
</organism>
<protein>
    <submittedName>
        <fullName evidence="2">Unannotated protein</fullName>
    </submittedName>
</protein>
<feature type="region of interest" description="Disordered" evidence="1">
    <location>
        <begin position="161"/>
        <end position="201"/>
    </location>
</feature>
<dbReference type="EMBL" id="CAEZXR010000248">
    <property type="protein sequence ID" value="CAB4720207.1"/>
    <property type="molecule type" value="Genomic_DNA"/>
</dbReference>
<evidence type="ECO:0000256" key="1">
    <source>
        <dbReference type="SAM" id="MobiDB-lite"/>
    </source>
</evidence>
<name>A0A6J6R8Q0_9ZZZZ</name>
<evidence type="ECO:0000313" key="2">
    <source>
        <dbReference type="EMBL" id="CAB4720207.1"/>
    </source>
</evidence>